<evidence type="ECO:0000256" key="10">
    <source>
        <dbReference type="PIRSR" id="PIRSR605150-1"/>
    </source>
</evidence>
<keyword evidence="6" id="KW-0333">Golgi apparatus</keyword>
<feature type="transmembrane region" description="Helical" evidence="13">
    <location>
        <begin position="555"/>
        <end position="575"/>
    </location>
</feature>
<keyword evidence="15" id="KW-1185">Reference proteome</keyword>
<evidence type="ECO:0000256" key="5">
    <source>
        <dbReference type="ARBA" id="ARBA00022989"/>
    </source>
</evidence>
<keyword evidence="8" id="KW-0961">Cell wall biogenesis/degradation</keyword>
<dbReference type="AlphaFoldDB" id="A0AAN7JUA0"/>
<evidence type="ECO:0000313" key="14">
    <source>
        <dbReference type="EMBL" id="KAK4753055.1"/>
    </source>
</evidence>
<dbReference type="FunFam" id="3.90.550.10:FF:000138">
    <property type="entry name" value="Cellulose synthase isolog"/>
    <property type="match status" value="1"/>
</dbReference>
<feature type="binding site" evidence="11">
    <location>
        <position position="170"/>
    </location>
    <ligand>
        <name>UDP-alpha-D-glucose</name>
        <dbReference type="ChEBI" id="CHEBI:58885"/>
    </ligand>
</feature>
<dbReference type="Proteomes" id="UP001345219">
    <property type="component" value="Chromosome 16"/>
</dbReference>
<evidence type="ECO:0000256" key="8">
    <source>
        <dbReference type="ARBA" id="ARBA00023316"/>
    </source>
</evidence>
<dbReference type="GO" id="GO:0000139">
    <property type="term" value="C:Golgi membrane"/>
    <property type="evidence" value="ECO:0007669"/>
    <property type="project" value="UniProtKB-SubCell"/>
</dbReference>
<feature type="binding site" evidence="12">
    <location>
        <position position="339"/>
    </location>
    <ligand>
        <name>Mn(2+)</name>
        <dbReference type="ChEBI" id="CHEBI:29035"/>
    </ligand>
</feature>
<evidence type="ECO:0000256" key="1">
    <source>
        <dbReference type="ARBA" id="ARBA00004653"/>
    </source>
</evidence>
<dbReference type="Pfam" id="PF03552">
    <property type="entry name" value="Cellulose_synt"/>
    <property type="match status" value="2"/>
</dbReference>
<evidence type="ECO:0000256" key="9">
    <source>
        <dbReference type="ARBA" id="ARBA00037405"/>
    </source>
</evidence>
<gene>
    <name evidence="14" type="ORF">SAY87_021853</name>
</gene>
<protein>
    <recommendedName>
        <fullName evidence="16">Cellulose synthase-like protein E6</fullName>
    </recommendedName>
</protein>
<dbReference type="EMBL" id="JAXIOK010000016">
    <property type="protein sequence ID" value="KAK4753055.1"/>
    <property type="molecule type" value="Genomic_DNA"/>
</dbReference>
<feature type="binding site" evidence="11">
    <location>
        <position position="141"/>
    </location>
    <ligand>
        <name>UDP-alpha-D-glucose</name>
        <dbReference type="ChEBI" id="CHEBI:58885"/>
    </ligand>
</feature>
<dbReference type="Gene3D" id="3.90.550.10">
    <property type="entry name" value="Spore Coat Polysaccharide Biosynthesis Protein SpsA, Chain A"/>
    <property type="match status" value="2"/>
</dbReference>
<evidence type="ECO:0000256" key="3">
    <source>
        <dbReference type="ARBA" id="ARBA00022679"/>
    </source>
</evidence>
<dbReference type="SUPFAM" id="SSF53448">
    <property type="entry name" value="Nucleotide-diphospho-sugar transferases"/>
    <property type="match status" value="1"/>
</dbReference>
<keyword evidence="5 13" id="KW-1133">Transmembrane helix</keyword>
<feature type="transmembrane region" description="Helical" evidence="13">
    <location>
        <begin position="633"/>
        <end position="654"/>
    </location>
</feature>
<evidence type="ECO:0000256" key="11">
    <source>
        <dbReference type="PIRSR" id="PIRSR605150-2"/>
    </source>
</evidence>
<evidence type="ECO:0000256" key="6">
    <source>
        <dbReference type="ARBA" id="ARBA00023034"/>
    </source>
</evidence>
<evidence type="ECO:0000256" key="13">
    <source>
        <dbReference type="SAM" id="Phobius"/>
    </source>
</evidence>
<feature type="active site" evidence="10">
    <location>
        <position position="170"/>
    </location>
</feature>
<dbReference type="InterPro" id="IPR029044">
    <property type="entry name" value="Nucleotide-diphossugar_trans"/>
</dbReference>
<evidence type="ECO:0008006" key="16">
    <source>
        <dbReference type="Google" id="ProtNLM"/>
    </source>
</evidence>
<dbReference type="GO" id="GO:0071555">
    <property type="term" value="P:cell wall organization"/>
    <property type="evidence" value="ECO:0007669"/>
    <property type="project" value="UniProtKB-KW"/>
</dbReference>
<dbReference type="PANTHER" id="PTHR13301">
    <property type="entry name" value="X-BOX TRANSCRIPTION FACTOR-RELATED"/>
    <property type="match status" value="1"/>
</dbReference>
<keyword evidence="4 13" id="KW-0812">Transmembrane</keyword>
<evidence type="ECO:0000256" key="2">
    <source>
        <dbReference type="ARBA" id="ARBA00022676"/>
    </source>
</evidence>
<comment type="caution">
    <text evidence="14">The sequence shown here is derived from an EMBL/GenBank/DDBJ whole genome shotgun (WGS) entry which is preliminary data.</text>
</comment>
<evidence type="ECO:0000256" key="12">
    <source>
        <dbReference type="PIRSR" id="PIRSR605150-3"/>
    </source>
</evidence>
<keyword evidence="3" id="KW-0808">Transferase</keyword>
<sequence>MGLRAEDAGGVDQGPLFKTRSGRRGGAAYKVVAATIFLSICGVWAYRLSQLLSLLFSGEPRVGDDQMMMTTTRRKGSCYGLSLVGMFLVEVVFGLFWVLSQSIRWNIVHQLPFKDKLSLRYKDKQLPRVDIFVCTADPEREPPSMVISTVLSLMSFNYPPEKLSLYLSDDGCSELTFYALLEASDFAKQWIPFCKKFNIEPRSPEAYFARERGSGSVQHAANGWPERTAIEGLYREMKHRIDEAVKMGGISEEMKGKHKGFSEWHPKATKWDHQSIVQMIIDGRDEQSVDVEGCRLPTLVYMAREKRPGRPHNFKAGSMNAMIRVSSMISNAPVILNLDCDMYSNDSDAVQEALCFFMDERRGHQVAFVQFPQNFDNITPNDLYYNSCTIVNKVEMKGMDGAGDGTQLYCGTGCFHRRESLCGRKYSEDHRPNLVEGEGTDFERSERSAVELEEAAKVVADCSYEQGTLWGYEMGLVYGCLVEDIATGIAIHCRGWKSVCYNSERRAFLGMAPDTLEMCLVQFKRWSEGMFQIFTSRYCPFTRGRGNISFLAQMAYSYYLLWAILSLPTLFYVVVPPLFLLRGVPLFPEVSFANPWFLFFLYAVGARTLYSMVEAVQCGLTLRAWWNAQRMLLLRRTSAFLFALVDTGLAQLGLSESGFVLTPKTVTTSEVQARYKREVMEFGSSSAMFTHVAVLAVLNLFCLVGGAFRVIGLGYGLLGPFTGQLLVAGTVVLINLPVYEALVIRSDHGSLPITVVFRSVVLASLACLVAVYF</sequence>
<reference evidence="14 15" key="1">
    <citation type="journal article" date="2023" name="Hortic Res">
        <title>Pangenome of water caltrop reveals structural variations and asymmetric subgenome divergence after allopolyploidization.</title>
        <authorList>
            <person name="Zhang X."/>
            <person name="Chen Y."/>
            <person name="Wang L."/>
            <person name="Yuan Y."/>
            <person name="Fang M."/>
            <person name="Shi L."/>
            <person name="Lu R."/>
            <person name="Comes H.P."/>
            <person name="Ma Y."/>
            <person name="Chen Y."/>
            <person name="Huang G."/>
            <person name="Zhou Y."/>
            <person name="Zheng Z."/>
            <person name="Qiu Y."/>
        </authorList>
    </citation>
    <scope>NUCLEOTIDE SEQUENCE [LARGE SCALE GENOMIC DNA]</scope>
    <source>
        <tissue evidence="14">Roots</tissue>
    </source>
</reference>
<evidence type="ECO:0000256" key="4">
    <source>
        <dbReference type="ARBA" id="ARBA00022692"/>
    </source>
</evidence>
<accession>A0AAN7JUA0</accession>
<feature type="transmembrane region" description="Helical" evidence="13">
    <location>
        <begin position="751"/>
        <end position="772"/>
    </location>
</feature>
<dbReference type="GO" id="GO:0030244">
    <property type="term" value="P:cellulose biosynthetic process"/>
    <property type="evidence" value="ECO:0007669"/>
    <property type="project" value="InterPro"/>
</dbReference>
<keyword evidence="7 13" id="KW-0472">Membrane</keyword>
<proteinExistence type="predicted"/>
<comment type="subcellular location">
    <subcellularLocation>
        <location evidence="1">Golgi apparatus membrane</location>
        <topology evidence="1">Multi-pass membrane protein</topology>
    </subcellularLocation>
</comment>
<feature type="active site" evidence="10">
    <location>
        <position position="484"/>
    </location>
</feature>
<dbReference type="InterPro" id="IPR005150">
    <property type="entry name" value="Cellulose_synth"/>
</dbReference>
<keyword evidence="2" id="KW-0328">Glycosyltransferase</keyword>
<feature type="binding site" evidence="12">
    <location>
        <position position="315"/>
    </location>
    <ligand>
        <name>Mn(2+)</name>
        <dbReference type="ChEBI" id="CHEBI:29035"/>
    </ligand>
</feature>
<organism evidence="14 15">
    <name type="scientific">Trapa incisa</name>
    <dbReference type="NCBI Taxonomy" id="236973"/>
    <lineage>
        <taxon>Eukaryota</taxon>
        <taxon>Viridiplantae</taxon>
        <taxon>Streptophyta</taxon>
        <taxon>Embryophyta</taxon>
        <taxon>Tracheophyta</taxon>
        <taxon>Spermatophyta</taxon>
        <taxon>Magnoliopsida</taxon>
        <taxon>eudicotyledons</taxon>
        <taxon>Gunneridae</taxon>
        <taxon>Pentapetalae</taxon>
        <taxon>rosids</taxon>
        <taxon>malvids</taxon>
        <taxon>Myrtales</taxon>
        <taxon>Lythraceae</taxon>
        <taxon>Trapa</taxon>
    </lineage>
</organism>
<feature type="transmembrane region" description="Helical" evidence="13">
    <location>
        <begin position="79"/>
        <end position="99"/>
    </location>
</feature>
<name>A0AAN7JUA0_9MYRT</name>
<dbReference type="GO" id="GO:0016760">
    <property type="term" value="F:cellulose synthase (UDP-forming) activity"/>
    <property type="evidence" value="ECO:0007669"/>
    <property type="project" value="InterPro"/>
</dbReference>
<evidence type="ECO:0000313" key="15">
    <source>
        <dbReference type="Proteomes" id="UP001345219"/>
    </source>
</evidence>
<feature type="transmembrane region" description="Helical" evidence="13">
    <location>
        <begin position="688"/>
        <end position="708"/>
    </location>
</feature>
<evidence type="ECO:0000256" key="7">
    <source>
        <dbReference type="ARBA" id="ARBA00023136"/>
    </source>
</evidence>
<feature type="transmembrane region" description="Helical" evidence="13">
    <location>
        <begin position="715"/>
        <end position="739"/>
    </location>
</feature>
<feature type="transmembrane region" description="Helical" evidence="13">
    <location>
        <begin position="595"/>
        <end position="613"/>
    </location>
</feature>
<comment type="function">
    <text evidence="9">Thought to be a Golgi-localized beta-glycan synthase that polymerize the backbones of noncellulosic polysaccharides (hemicelluloses) of plant cell wall.</text>
</comment>
<feature type="transmembrane region" description="Helical" evidence="13">
    <location>
        <begin position="27"/>
        <end position="46"/>
    </location>
</feature>